<name>A0A146M307_LYGHE</name>
<dbReference type="InterPro" id="IPR024607">
    <property type="entry name" value="Sulfatase_CS"/>
</dbReference>
<sequence>MELEIVLVSFLCIITCSSAKQPNIIILLADDMGWNDIGIHGSEIPTPNIDALAYSGIVLRRHYAQPSCTPSRAALLTGQYPIRYGLQGSPIASRFKDALPTNITIMPQVLKNLGYRTHLVGKWHQGYPTWSHFPTKRGFDSFFGYLNGFLSYYDGVHYDDTAMGPNPEVPNLGLDFRINEAESWPTAYGKYLPQLLSEQAQTVVKEHNKNHKNSPLFLLVATNAPHAGGNRRFADEVTPYRSNSTDFITDRERRTLADVMRYVDSTLGDLVTTLKSEGMLDDSLIMFLSDNGGPSIDSHVYGRDYGYNNGASNYPFRGTKMTSWEGGVRVPAVLWKSGLNQTKRTYDNLFHMTDWLPTLNAAAGGDHLAGLDGVNQWSAITGNLTDPDPPRSEFLVEIDDDEKSWAYMKGNHKFIKSYQLTSGRMIFDEYFSAPPQVNSAGYDIQGVLDSSVAKALGTILDRNQSLSLRDSLMLLQSCGKEQQTAAALHDCSYTGCLFDVVTDPTECFDISSTHPDIVTELEGKLNSYKAVLVPKRNLPSDNVRNSRNYFAPSSGKLTKPGLAAAVTVLVPILWFTVAIHQ</sequence>
<keyword evidence="5" id="KW-0106">Calcium</keyword>
<dbReference type="Pfam" id="PF00884">
    <property type="entry name" value="Sulfatase"/>
    <property type="match status" value="1"/>
</dbReference>
<feature type="chain" id="PRO_5007527614" evidence="7">
    <location>
        <begin position="20"/>
        <end position="581"/>
    </location>
</feature>
<evidence type="ECO:0000256" key="7">
    <source>
        <dbReference type="SAM" id="SignalP"/>
    </source>
</evidence>
<evidence type="ECO:0000256" key="2">
    <source>
        <dbReference type="ARBA" id="ARBA00008779"/>
    </source>
</evidence>
<dbReference type="InterPro" id="IPR000917">
    <property type="entry name" value="Sulfatase_N"/>
</dbReference>
<proteinExistence type="inferred from homology"/>
<dbReference type="GO" id="GO:0046872">
    <property type="term" value="F:metal ion binding"/>
    <property type="evidence" value="ECO:0007669"/>
    <property type="project" value="UniProtKB-KW"/>
</dbReference>
<dbReference type="PROSITE" id="PS00149">
    <property type="entry name" value="SULFATASE_2"/>
    <property type="match status" value="1"/>
</dbReference>
<dbReference type="Gene3D" id="3.30.1120.10">
    <property type="match status" value="1"/>
</dbReference>
<dbReference type="PROSITE" id="PS00523">
    <property type="entry name" value="SULFATASE_1"/>
    <property type="match status" value="1"/>
</dbReference>
<accession>A0A146M307</accession>
<dbReference type="GO" id="GO:0008484">
    <property type="term" value="F:sulfuric ester hydrolase activity"/>
    <property type="evidence" value="ECO:0007669"/>
    <property type="project" value="InterPro"/>
</dbReference>
<feature type="signal peptide" evidence="7">
    <location>
        <begin position="1"/>
        <end position="19"/>
    </location>
</feature>
<dbReference type="PANTHER" id="PTHR10342">
    <property type="entry name" value="ARYLSULFATASE"/>
    <property type="match status" value="1"/>
</dbReference>
<dbReference type="InterPro" id="IPR047115">
    <property type="entry name" value="ARSB"/>
</dbReference>
<dbReference type="PANTHER" id="PTHR10342:SF273">
    <property type="entry name" value="RE14504P"/>
    <property type="match status" value="1"/>
</dbReference>
<organism evidence="9">
    <name type="scientific">Lygus hesperus</name>
    <name type="common">Western plant bug</name>
    <dbReference type="NCBI Taxonomy" id="30085"/>
    <lineage>
        <taxon>Eukaryota</taxon>
        <taxon>Metazoa</taxon>
        <taxon>Ecdysozoa</taxon>
        <taxon>Arthropoda</taxon>
        <taxon>Hexapoda</taxon>
        <taxon>Insecta</taxon>
        <taxon>Pterygota</taxon>
        <taxon>Neoptera</taxon>
        <taxon>Paraneoptera</taxon>
        <taxon>Hemiptera</taxon>
        <taxon>Heteroptera</taxon>
        <taxon>Panheteroptera</taxon>
        <taxon>Cimicomorpha</taxon>
        <taxon>Miridae</taxon>
        <taxon>Mirini</taxon>
        <taxon>Lygus</taxon>
    </lineage>
</organism>
<dbReference type="AlphaFoldDB" id="A0A146M307"/>
<comment type="similarity">
    <text evidence="2">Belongs to the sulfatase family.</text>
</comment>
<dbReference type="SUPFAM" id="SSF53649">
    <property type="entry name" value="Alkaline phosphatase-like"/>
    <property type="match status" value="1"/>
</dbReference>
<evidence type="ECO:0000259" key="8">
    <source>
        <dbReference type="Pfam" id="PF00884"/>
    </source>
</evidence>
<feature type="domain" description="Sulfatase N-terminal" evidence="8">
    <location>
        <begin position="22"/>
        <end position="364"/>
    </location>
</feature>
<gene>
    <name evidence="9" type="primary">ARSJ_0</name>
    <name evidence="9" type="ORF">g.86000</name>
</gene>
<keyword evidence="6" id="KW-0325">Glycoprotein</keyword>
<reference evidence="9" key="1">
    <citation type="journal article" date="2016" name="Gigascience">
        <title>De novo construction of an expanded transcriptome assembly for the western tarnished plant bug, Lygus hesperus.</title>
        <authorList>
            <person name="Tassone E.E."/>
            <person name="Geib S.M."/>
            <person name="Hall B."/>
            <person name="Fabrick J.A."/>
            <person name="Brent C.S."/>
            <person name="Hull J.J."/>
        </authorList>
    </citation>
    <scope>NUCLEOTIDE SEQUENCE</scope>
</reference>
<comment type="cofactor">
    <cofactor evidence="1">
        <name>Ca(2+)</name>
        <dbReference type="ChEBI" id="CHEBI:29108"/>
    </cofactor>
</comment>
<evidence type="ECO:0000256" key="3">
    <source>
        <dbReference type="ARBA" id="ARBA00022723"/>
    </source>
</evidence>
<keyword evidence="4" id="KW-0378">Hydrolase</keyword>
<dbReference type="InterPro" id="IPR017850">
    <property type="entry name" value="Alkaline_phosphatase_core_sf"/>
</dbReference>
<dbReference type="EMBL" id="GDHC01004451">
    <property type="protein sequence ID" value="JAQ14178.1"/>
    <property type="molecule type" value="Transcribed_RNA"/>
</dbReference>
<protein>
    <submittedName>
        <fullName evidence="9">Arylsulfatase J</fullName>
    </submittedName>
</protein>
<keyword evidence="7" id="KW-0732">Signal</keyword>
<evidence type="ECO:0000256" key="5">
    <source>
        <dbReference type="ARBA" id="ARBA00022837"/>
    </source>
</evidence>
<dbReference type="Gene3D" id="3.40.720.10">
    <property type="entry name" value="Alkaline Phosphatase, subunit A"/>
    <property type="match status" value="1"/>
</dbReference>
<evidence type="ECO:0000256" key="4">
    <source>
        <dbReference type="ARBA" id="ARBA00022801"/>
    </source>
</evidence>
<evidence type="ECO:0000256" key="6">
    <source>
        <dbReference type="ARBA" id="ARBA00023180"/>
    </source>
</evidence>
<evidence type="ECO:0000256" key="1">
    <source>
        <dbReference type="ARBA" id="ARBA00001913"/>
    </source>
</evidence>
<keyword evidence="3" id="KW-0479">Metal-binding</keyword>
<evidence type="ECO:0000313" key="9">
    <source>
        <dbReference type="EMBL" id="JAQ14178.1"/>
    </source>
</evidence>
<dbReference type="CDD" id="cd16029">
    <property type="entry name" value="4-S"/>
    <property type="match status" value="1"/>
</dbReference>